<dbReference type="InterPro" id="IPR029070">
    <property type="entry name" value="Chitinase_insertion_sf"/>
</dbReference>
<dbReference type="SFLD" id="SFLDS00019">
    <property type="entry name" value="Glutathione_Transferase_(cytos"/>
    <property type="match status" value="1"/>
</dbReference>
<sequence length="861" mass="93807">MLALSMITRAGVNANKVVIGESSYGRSFRMAKTGCTGPDCTFTGANGQSDAAKGRCTNASGYLANAEINEIISKSSKSKKTWFDKDTASDYLVYNDVEWVAYMSDHTKEVRRDKWKQLNFGGSVDWAVDLQEFNGADTVGPHGAYDNSSCIQVFDNMIWDWLNPSIEAVVGCTNILQPSPLPVTVTLTAYTTITLQSGTSISTTVVSAPFSISEVDYQPFTFNESDIRSLSSGQMFAYNPTPRITPNPVTIPIPAGWTVTGIGKATKEDPSKEPSKSIIGLPQATSTTTSSHDGIGFLLPITWLPTMSYKIPSVLTPKPPAPTELPDDDEHPIVNPPTPPGVVDCKNDSCTKGQDCENDECLRGVEEIALVLIVNEEEFVKEKHATKEAVVLKTPPEAATLGSARAKDVSLGHPGELPKAYMPLWVPKTPRMSFLGPLVQRTMRPDRLSSGPPTNIQSLYNVTNGWSTTTRTQCEKVVDCDAADMTVTTTIKSSSEEPDPTYIAKVIGYEGMKLLRDEALFASIGEDEDDFFSLLESPTTTTSEMPSTSSEDATPEPTPEPTQTPEVTCGIALYPPIMWRLDIIDMTGSWVLDDEGKSLKKEIKGCGAVTGWEWFRRADGTLAVFDIANIMTATIKLYTNHGCPWAHRAHIALAELKIPFEEEIIDLSVPRTPEYLAINPRGLVPSLSYNGQIITESAIVAQFLADAYPSHLVPNGGTPEAALTRARINFFVDTFFSKVNSLYHKALFAKTDEEAEEAAAEFVKQLEKEVEPLLSDAAPYFGGSKTLTLAEVLTGSFILRLLSLPKNGVGPESLIKELPTKTPNFYKWATTVIEHPSVNGIWNEEKVVAGTKARLAKLKAA</sequence>
<reference evidence="8" key="1">
    <citation type="submission" date="2022-09" db="EMBL/GenBank/DDBJ databases">
        <title>Chromosome-level assembly of Trichoderma breve T069, a fungus used in development of biopesticide product.</title>
        <authorList>
            <person name="Lin R."/>
            <person name="Liu T."/>
        </authorList>
    </citation>
    <scope>NUCLEOTIDE SEQUENCE</scope>
    <source>
        <strain evidence="8">T069</strain>
    </source>
</reference>
<dbReference type="Gene3D" id="3.10.50.10">
    <property type="match status" value="1"/>
</dbReference>
<feature type="domain" description="GST N-terminal" evidence="6">
    <location>
        <begin position="633"/>
        <end position="712"/>
    </location>
</feature>
<name>A0A9W9BEZ1_9HYPO</name>
<dbReference type="AlphaFoldDB" id="A0A9W9BEZ1"/>
<dbReference type="SUPFAM" id="SSF54556">
    <property type="entry name" value="Chitinase insertion domain"/>
    <property type="match status" value="1"/>
</dbReference>
<dbReference type="PANTHER" id="PTHR47700:SF2">
    <property type="entry name" value="CHITINASE"/>
    <property type="match status" value="1"/>
</dbReference>
<comment type="similarity">
    <text evidence="1">Belongs to the GST superfamily.</text>
</comment>
<evidence type="ECO:0000256" key="1">
    <source>
        <dbReference type="ARBA" id="ARBA00007409"/>
    </source>
</evidence>
<comment type="similarity">
    <text evidence="2">Belongs to the glycosyl hydrolase 18 family. Chitinase class V subfamily.</text>
</comment>
<accession>A0A9W9BEZ1</accession>
<evidence type="ECO:0000256" key="5">
    <source>
        <dbReference type="SAM" id="MobiDB-lite"/>
    </source>
</evidence>
<dbReference type="InterPro" id="IPR053214">
    <property type="entry name" value="LysM12-like"/>
</dbReference>
<protein>
    <submittedName>
        <fullName evidence="8">Glycosyl hydrolases family 18 domain-containing protein</fullName>
    </submittedName>
</protein>
<dbReference type="SUPFAM" id="SSF52833">
    <property type="entry name" value="Thioredoxin-like"/>
    <property type="match status" value="1"/>
</dbReference>
<dbReference type="SFLD" id="SFLDG00358">
    <property type="entry name" value="Main_(cytGST)"/>
    <property type="match status" value="1"/>
</dbReference>
<dbReference type="PROSITE" id="PS50405">
    <property type="entry name" value="GST_CTER"/>
    <property type="match status" value="1"/>
</dbReference>
<feature type="region of interest" description="Disordered" evidence="5">
    <location>
        <begin position="263"/>
        <end position="290"/>
    </location>
</feature>
<dbReference type="PANTHER" id="PTHR47700">
    <property type="entry name" value="V CHITINASE, PUTATIVE (AFU_ORTHOLOGUE AFUA_6G13720)-RELATED"/>
    <property type="match status" value="1"/>
</dbReference>
<evidence type="ECO:0000256" key="2">
    <source>
        <dbReference type="ARBA" id="ARBA00008682"/>
    </source>
</evidence>
<dbReference type="Gene3D" id="3.40.30.10">
    <property type="entry name" value="Glutaredoxin"/>
    <property type="match status" value="1"/>
</dbReference>
<dbReference type="Proteomes" id="UP001140511">
    <property type="component" value="Unassembled WGS sequence"/>
</dbReference>
<feature type="compositionally biased region" description="Low complexity" evidence="5">
    <location>
        <begin position="538"/>
        <end position="552"/>
    </location>
</feature>
<dbReference type="SUPFAM" id="SSF47616">
    <property type="entry name" value="GST C-terminal domain-like"/>
    <property type="match status" value="1"/>
</dbReference>
<keyword evidence="8" id="KW-0378">Hydrolase</keyword>
<evidence type="ECO:0000256" key="4">
    <source>
        <dbReference type="ARBA" id="ARBA00023026"/>
    </source>
</evidence>
<dbReference type="RefSeq" id="XP_056030298.1">
    <property type="nucleotide sequence ID" value="XM_056173440.1"/>
</dbReference>
<keyword evidence="9" id="KW-1185">Reference proteome</keyword>
<dbReference type="InterPro" id="IPR036249">
    <property type="entry name" value="Thioredoxin-like_sf"/>
</dbReference>
<evidence type="ECO:0000259" key="6">
    <source>
        <dbReference type="PROSITE" id="PS50404"/>
    </source>
</evidence>
<dbReference type="SUPFAM" id="SSF51445">
    <property type="entry name" value="(Trans)glycosidases"/>
    <property type="match status" value="1"/>
</dbReference>
<dbReference type="Pfam" id="PF13409">
    <property type="entry name" value="GST_N_2"/>
    <property type="match status" value="1"/>
</dbReference>
<feature type="compositionally biased region" description="Basic and acidic residues" evidence="5">
    <location>
        <begin position="265"/>
        <end position="275"/>
    </location>
</feature>
<dbReference type="InterPro" id="IPR036282">
    <property type="entry name" value="Glutathione-S-Trfase_C_sf"/>
</dbReference>
<gene>
    <name evidence="8" type="ORF">T069G_06230</name>
</gene>
<dbReference type="InterPro" id="IPR010987">
    <property type="entry name" value="Glutathione-S-Trfase_C-like"/>
</dbReference>
<feature type="domain" description="GST C-terminal" evidence="7">
    <location>
        <begin position="721"/>
        <end position="855"/>
    </location>
</feature>
<dbReference type="Gene3D" id="1.20.1050.10">
    <property type="match status" value="1"/>
</dbReference>
<proteinExistence type="inferred from homology"/>
<keyword evidence="4" id="KW-0843">Virulence</keyword>
<dbReference type="GO" id="GO:0008061">
    <property type="term" value="F:chitin binding"/>
    <property type="evidence" value="ECO:0007669"/>
    <property type="project" value="UniProtKB-KW"/>
</dbReference>
<dbReference type="GO" id="GO:0016787">
    <property type="term" value="F:hydrolase activity"/>
    <property type="evidence" value="ECO:0007669"/>
    <property type="project" value="UniProtKB-KW"/>
</dbReference>
<dbReference type="Pfam" id="PF00704">
    <property type="entry name" value="Glyco_hydro_18"/>
    <property type="match status" value="1"/>
</dbReference>
<evidence type="ECO:0000256" key="3">
    <source>
        <dbReference type="ARBA" id="ARBA00022669"/>
    </source>
</evidence>
<feature type="region of interest" description="Disordered" evidence="5">
    <location>
        <begin position="538"/>
        <end position="567"/>
    </location>
</feature>
<evidence type="ECO:0000259" key="7">
    <source>
        <dbReference type="PROSITE" id="PS50405"/>
    </source>
</evidence>
<dbReference type="EMBL" id="JAOPEN010000003">
    <property type="protein sequence ID" value="KAJ4861242.1"/>
    <property type="molecule type" value="Genomic_DNA"/>
</dbReference>
<dbReference type="InterPro" id="IPR040079">
    <property type="entry name" value="Glutathione_S-Trfase"/>
</dbReference>
<evidence type="ECO:0000313" key="8">
    <source>
        <dbReference type="EMBL" id="KAJ4861242.1"/>
    </source>
</evidence>
<dbReference type="GO" id="GO:0005975">
    <property type="term" value="P:carbohydrate metabolic process"/>
    <property type="evidence" value="ECO:0007669"/>
    <property type="project" value="InterPro"/>
</dbReference>
<dbReference type="InterPro" id="IPR001223">
    <property type="entry name" value="Glyco_hydro18_cat"/>
</dbReference>
<organism evidence="8 9">
    <name type="scientific">Trichoderma breve</name>
    <dbReference type="NCBI Taxonomy" id="2034170"/>
    <lineage>
        <taxon>Eukaryota</taxon>
        <taxon>Fungi</taxon>
        <taxon>Dikarya</taxon>
        <taxon>Ascomycota</taxon>
        <taxon>Pezizomycotina</taxon>
        <taxon>Sordariomycetes</taxon>
        <taxon>Hypocreomycetidae</taxon>
        <taxon>Hypocreales</taxon>
        <taxon>Hypocreaceae</taxon>
        <taxon>Trichoderma</taxon>
    </lineage>
</organism>
<comment type="caution">
    <text evidence="8">The sequence shown here is derived from an EMBL/GenBank/DDBJ whole genome shotgun (WGS) entry which is preliminary data.</text>
</comment>
<dbReference type="InterPro" id="IPR004045">
    <property type="entry name" value="Glutathione_S-Trfase_N"/>
</dbReference>
<dbReference type="GeneID" id="80868128"/>
<dbReference type="InterPro" id="IPR017853">
    <property type="entry name" value="GH"/>
</dbReference>
<evidence type="ECO:0000313" key="9">
    <source>
        <dbReference type="Proteomes" id="UP001140511"/>
    </source>
</evidence>
<dbReference type="PROSITE" id="PS50404">
    <property type="entry name" value="GST_NTER"/>
    <property type="match status" value="1"/>
</dbReference>
<dbReference type="CDD" id="cd00570">
    <property type="entry name" value="GST_N_family"/>
    <property type="match status" value="1"/>
</dbReference>
<keyword evidence="3" id="KW-0147">Chitin-binding</keyword>